<evidence type="ECO:0000313" key="10">
    <source>
        <dbReference type="Proteomes" id="UP000694387"/>
    </source>
</evidence>
<evidence type="ECO:0000313" key="9">
    <source>
        <dbReference type="Ensembl" id="ENSEASP00005041376.1"/>
    </source>
</evidence>
<dbReference type="GO" id="GO:0005829">
    <property type="term" value="C:cytosol"/>
    <property type="evidence" value="ECO:0007669"/>
    <property type="project" value="TreeGrafter"/>
</dbReference>
<dbReference type="Ensembl" id="ENSEAST00005063125.1">
    <property type="protein sequence ID" value="ENSEASP00005041376.1"/>
    <property type="gene ID" value="ENSEASG00005032279.1"/>
</dbReference>
<accession>A0A9L0IUB9</accession>
<gene>
    <name evidence="9" type="primary">LOC123278291</name>
</gene>
<comment type="similarity">
    <text evidence="2">Belongs to the cystatin family.</text>
</comment>
<dbReference type="SUPFAM" id="SSF54403">
    <property type="entry name" value="Cystatin/monellin"/>
    <property type="match status" value="1"/>
</dbReference>
<dbReference type="Gene3D" id="3.10.450.10">
    <property type="match status" value="1"/>
</dbReference>
<evidence type="ECO:0000256" key="7">
    <source>
        <dbReference type="SAM" id="MobiDB-lite"/>
    </source>
</evidence>
<dbReference type="InterPro" id="IPR001713">
    <property type="entry name" value="Prot_inh_stefin"/>
</dbReference>
<evidence type="ECO:0000259" key="8">
    <source>
        <dbReference type="SMART" id="SM00043"/>
    </source>
</evidence>
<reference evidence="9 10" key="1">
    <citation type="journal article" date="2020" name="Nat. Commun.">
        <title>Donkey genomes provide new insights into domestication and selection for coat color.</title>
        <authorList>
            <person name="Wang"/>
            <person name="C."/>
            <person name="Li"/>
            <person name="H."/>
            <person name="Guo"/>
            <person name="Y."/>
            <person name="Huang"/>
            <person name="J."/>
            <person name="Sun"/>
            <person name="Y."/>
            <person name="Min"/>
            <person name="J."/>
            <person name="Wang"/>
            <person name="J."/>
            <person name="Fang"/>
            <person name="X."/>
            <person name="Zhao"/>
            <person name="Z."/>
            <person name="Wang"/>
            <person name="S."/>
            <person name="Zhang"/>
            <person name="Y."/>
            <person name="Liu"/>
            <person name="Q."/>
            <person name="Jiang"/>
            <person name="Q."/>
            <person name="Wang"/>
            <person name="X."/>
            <person name="Guo"/>
            <person name="Y."/>
            <person name="Yang"/>
            <person name="C."/>
            <person name="Wang"/>
            <person name="Y."/>
            <person name="Tian"/>
            <person name="F."/>
            <person name="Zhuang"/>
            <person name="G."/>
            <person name="Fan"/>
            <person name="Y."/>
            <person name="Gao"/>
            <person name="Q."/>
            <person name="Li"/>
            <person name="Y."/>
            <person name="Ju"/>
            <person name="Z."/>
            <person name="Li"/>
            <person name="J."/>
            <person name="Li"/>
            <person name="R."/>
            <person name="Hou"/>
            <person name="M."/>
            <person name="Yang"/>
            <person name="G."/>
            <person name="Liu"/>
            <person name="G."/>
            <person name="Liu"/>
            <person name="W."/>
            <person name="Guo"/>
            <person name="J."/>
            <person name="Pan"/>
            <person name="S."/>
            <person name="Fan"/>
            <person name="G."/>
            <person name="Zhang"/>
            <person name="W."/>
            <person name="Zhang"/>
            <person name="R."/>
            <person name="Yu"/>
            <person name="J."/>
            <person name="Zhang"/>
            <person name="X."/>
            <person name="Yin"/>
            <person name="Q."/>
            <person name="Ji"/>
            <person name="C."/>
            <person name="Jin"/>
            <person name="Y."/>
            <person name="Yue"/>
            <person name="G."/>
            <person name="Liu"/>
            <person name="M."/>
            <person name="Xu"/>
            <person name="J."/>
            <person name="Liu"/>
            <person name="S."/>
            <person name="Jordana"/>
            <person name="J."/>
            <person name="Noce"/>
            <person name="A."/>
            <person name="Amills"/>
            <person name="M."/>
            <person name="Wu"/>
            <person name="D.D."/>
            <person name="Li"/>
            <person name="S."/>
            <person name="Zhou"/>
            <person name="X. and Zhong"/>
            <person name="J."/>
        </authorList>
    </citation>
    <scope>NUCLEOTIDE SEQUENCE [LARGE SCALE GENOMIC DNA]</scope>
</reference>
<dbReference type="CDD" id="cd00042">
    <property type="entry name" value="CY"/>
    <property type="match status" value="1"/>
</dbReference>
<protein>
    <recommendedName>
        <fullName evidence="8">Cystatin domain-containing protein</fullName>
    </recommendedName>
</protein>
<dbReference type="GO" id="GO:0004869">
    <property type="term" value="F:cysteine-type endopeptidase inhibitor activity"/>
    <property type="evidence" value="ECO:0007669"/>
    <property type="project" value="UniProtKB-KW"/>
</dbReference>
<dbReference type="PANTHER" id="PTHR11414:SF22">
    <property type="entry name" value="CYSTATIN-B"/>
    <property type="match status" value="1"/>
</dbReference>
<evidence type="ECO:0000256" key="5">
    <source>
        <dbReference type="ARBA" id="ARBA00022704"/>
    </source>
</evidence>
<organism evidence="9 10">
    <name type="scientific">Equus asinus</name>
    <name type="common">Donkey</name>
    <name type="synonym">Equus africanus asinus</name>
    <dbReference type="NCBI Taxonomy" id="9793"/>
    <lineage>
        <taxon>Eukaryota</taxon>
        <taxon>Metazoa</taxon>
        <taxon>Chordata</taxon>
        <taxon>Craniata</taxon>
        <taxon>Vertebrata</taxon>
        <taxon>Euteleostomi</taxon>
        <taxon>Mammalia</taxon>
        <taxon>Eutheria</taxon>
        <taxon>Laurasiatheria</taxon>
        <taxon>Perissodactyla</taxon>
        <taxon>Equidae</taxon>
        <taxon>Equus</taxon>
    </lineage>
</organism>
<dbReference type="Proteomes" id="UP000694387">
    <property type="component" value="Chromosome 18"/>
</dbReference>
<reference evidence="9" key="2">
    <citation type="submission" date="2025-08" db="UniProtKB">
        <authorList>
            <consortium name="Ensembl"/>
        </authorList>
    </citation>
    <scope>IDENTIFICATION</scope>
</reference>
<keyword evidence="3" id="KW-0963">Cytoplasm</keyword>
<dbReference type="PANTHER" id="PTHR11414">
    <property type="entry name" value="CYSTATIN FAMILY MEMBER"/>
    <property type="match status" value="1"/>
</dbReference>
<evidence type="ECO:0000256" key="2">
    <source>
        <dbReference type="ARBA" id="ARBA00009403"/>
    </source>
</evidence>
<dbReference type="Pfam" id="PF00031">
    <property type="entry name" value="Cystatin"/>
    <property type="match status" value="1"/>
</dbReference>
<dbReference type="AlphaFoldDB" id="A0A9L0IUB9"/>
<feature type="compositionally biased region" description="Basic and acidic residues" evidence="7">
    <location>
        <begin position="173"/>
        <end position="190"/>
    </location>
</feature>
<evidence type="ECO:0000256" key="4">
    <source>
        <dbReference type="ARBA" id="ARBA00022690"/>
    </source>
</evidence>
<dbReference type="FunFam" id="3.10.450.10:FF:000001">
    <property type="entry name" value="Cystatin-A"/>
    <property type="match status" value="1"/>
</dbReference>
<dbReference type="SMART" id="SM00043">
    <property type="entry name" value="CY"/>
    <property type="match status" value="1"/>
</dbReference>
<dbReference type="InterPro" id="IPR046350">
    <property type="entry name" value="Cystatin_sf"/>
</dbReference>
<dbReference type="GeneTree" id="ENSGT00940000154826"/>
<keyword evidence="5" id="KW-0789">Thiol protease inhibitor</keyword>
<dbReference type="PRINTS" id="PR00295">
    <property type="entry name" value="STEFINA"/>
</dbReference>
<dbReference type="PROSITE" id="PS00287">
    <property type="entry name" value="CYSTATIN"/>
    <property type="match status" value="1"/>
</dbReference>
<keyword evidence="6" id="KW-0007">Acetylation</keyword>
<feature type="region of interest" description="Disordered" evidence="7">
    <location>
        <begin position="163"/>
        <end position="190"/>
    </location>
</feature>
<sequence>MPRLLRVGGALVIIYCRSRGPRSLAALRVHTRSPFPPPPTARMMCGAPSATQPATAETQAIADQVRSQLEEKENKKFPIFKAVEFRSQVVAGTNHFIKVQVGDDDFVHIRVFKSLPHENKPPALSSYQTNKARKCIPEGKVGLTFLNSAFPLLVATGICARSAAEGPGSPGHDGVKSRRVGADREQSFES</sequence>
<feature type="domain" description="Cystatin" evidence="8">
    <location>
        <begin position="43"/>
        <end position="133"/>
    </location>
</feature>
<dbReference type="InterPro" id="IPR000010">
    <property type="entry name" value="Cystatin_dom"/>
</dbReference>
<evidence type="ECO:0000256" key="3">
    <source>
        <dbReference type="ARBA" id="ARBA00022490"/>
    </source>
</evidence>
<evidence type="ECO:0000256" key="6">
    <source>
        <dbReference type="ARBA" id="ARBA00022990"/>
    </source>
</evidence>
<name>A0A9L0IUB9_EQUAS</name>
<evidence type="ECO:0000256" key="1">
    <source>
        <dbReference type="ARBA" id="ARBA00004496"/>
    </source>
</evidence>
<proteinExistence type="inferred from homology"/>
<keyword evidence="4" id="KW-0646">Protease inhibitor</keyword>
<reference evidence="9" key="3">
    <citation type="submission" date="2025-09" db="UniProtKB">
        <authorList>
            <consortium name="Ensembl"/>
        </authorList>
    </citation>
    <scope>IDENTIFICATION</scope>
</reference>
<dbReference type="InterPro" id="IPR018073">
    <property type="entry name" value="Prot_inh_cystat_CS"/>
</dbReference>
<comment type="subcellular location">
    <subcellularLocation>
        <location evidence="1">Cytoplasm</location>
    </subcellularLocation>
</comment>
<keyword evidence="10" id="KW-1185">Reference proteome</keyword>